<protein>
    <submittedName>
        <fullName evidence="1">Uncharacterized protein</fullName>
    </submittedName>
</protein>
<dbReference type="SUPFAM" id="SSF52540">
    <property type="entry name" value="P-loop containing nucleoside triphosphate hydrolases"/>
    <property type="match status" value="1"/>
</dbReference>
<dbReference type="InterPro" id="IPR027417">
    <property type="entry name" value="P-loop_NTPase"/>
</dbReference>
<keyword evidence="2" id="KW-1185">Reference proteome</keyword>
<name>A0A7G5H6N8_9BACT</name>
<dbReference type="EMBL" id="CP059732">
    <property type="protein sequence ID" value="QMW06780.1"/>
    <property type="molecule type" value="Genomic_DNA"/>
</dbReference>
<dbReference type="RefSeq" id="WP_182464173.1">
    <property type="nucleotide sequence ID" value="NZ_CP059732.1"/>
</dbReference>
<sequence length="1292" mass="152033">MSYFYDYYQRVIYSTTSEPVVGLKLVLGGTGLGKTTGIKEVIQQHPVDDPRQFMYVTNRVQLLDEMLKSVPSAIYLKRDAENLIDVLLKEEIYLLQFFNHPIVTIYLEQINDEKPGQINLPLLRQYTDYLIKEPEYVRNNPNDEVIARRVGYILRAVKLVFYQIRQVETLAKQQRPKNKEQISLCQEHFSQLVQLEMIGELFPFIRFKYGKDKNGSSHKLLLITVQKAFHGFFDGKRIVNLENLSAENNSGKYVLFLDEFDFLETDLANLICADNEIANPFDFVESFYSRLRRNKLPVTKYLQDRILRRRTLYKRHSEDESIELIRERPRGEISQIVVNRGKDRQVIWQKEEKGEFKRTIKVEHSSEDKNILGVKQSISIRYRIRQIIKKVDKLADQTAPVNQQINFPQINHFICTDRAIRGKSIFQTSISIVAKPIYLDERRRANSFNLHSERTEQSKSAFHLFQTVRSAAIDVLRLLKEVSLKYPSLYPELVRQCFGDLFYSSAINMLNTIHQQPPTRLSAPTDYDKLHQNGLSLYEIQKNVSAESDREEVAFRHLAVYLTPERILRSLIKHNLVFGLSATADIDRLLRNFDVERYLRQQDGLVVFPFTNEDEDTIRKANDAKQNGSTYNEGRKNRIGLALAEELSNDHSIAKFLDNVAETNEAIFDKGNTRAYRLKRLKHFFSTLLWIKDTLRRDDPGGLAKDSHLLFYHTYKHIQFLFKNQATRQLSIPDERRERHLVYSIKELPNKETERFSYYELTLYDQSFIVVFYDSALGRTLNKIEENNYEKLFWEQKPVIVITQYASAGNGINPQYYPDLDSKTAGPSALKDFKNIHLLDSPHFYFSDTNPDQLPQENNSIIKRNAYNLAKLFHAGAISEREIKSYLDNIRRGNFLNETYKSTEDGILNQLAVFVQAIGRIERVWSQMADQTIRLDRDVYKVFAQFVGEDRFAEALINLRKHCSNNVRLLLKYIEASKEQIHYEIANVIETTLGNQESRCRTSLQQFVRFNLEQFRVGNSAFNDARDVWENLRQVALKQDFSHKLLERFSGTFQSKYFYKGRLFYDKNSQVIPYHLWSNDFIEWEINSLYYPVIGNDLLRKHFNRQGFPMEFLNREYFFTPYFWQAILSGVIGEEAIRVLLAHELGDNIFEEITDSLFEIADLKLRNVPFYVDCKNYSEATLQQFELESDDPLVNPRFKLSQSHFQANAQRKWHLLQRYHKTNRCKLIFINFIGHSERLLHYFDQNWQETSFDRARYVIVQGVLNRDGQNRYEHYCNGFRQFITDLQNTLTN</sequence>
<evidence type="ECO:0000313" key="2">
    <source>
        <dbReference type="Proteomes" id="UP000515369"/>
    </source>
</evidence>
<evidence type="ECO:0000313" key="1">
    <source>
        <dbReference type="EMBL" id="QMW06780.1"/>
    </source>
</evidence>
<dbReference type="Proteomes" id="UP000515369">
    <property type="component" value="Chromosome"/>
</dbReference>
<organism evidence="1 2">
    <name type="scientific">Spirosoma foliorum</name>
    <dbReference type="NCBI Taxonomy" id="2710596"/>
    <lineage>
        <taxon>Bacteria</taxon>
        <taxon>Pseudomonadati</taxon>
        <taxon>Bacteroidota</taxon>
        <taxon>Cytophagia</taxon>
        <taxon>Cytophagales</taxon>
        <taxon>Cytophagaceae</taxon>
        <taxon>Spirosoma</taxon>
    </lineage>
</organism>
<proteinExistence type="predicted"/>
<dbReference type="KEGG" id="sfol:H3H32_18740"/>
<gene>
    <name evidence="1" type="ORF">H3H32_18740</name>
</gene>
<reference evidence="1 2" key="1">
    <citation type="submission" date="2020-07" db="EMBL/GenBank/DDBJ databases">
        <title>Spirosoma foliorum sp. nov., isolated from the leaves on the Nejang mountain Korea, Republic of.</title>
        <authorList>
            <person name="Ho H."/>
            <person name="Lee Y.-J."/>
            <person name="Nurcahyanto D.-A."/>
            <person name="Kim S.-G."/>
        </authorList>
    </citation>
    <scope>NUCLEOTIDE SEQUENCE [LARGE SCALE GENOMIC DNA]</scope>
    <source>
        <strain evidence="1 2">PL0136</strain>
    </source>
</reference>
<accession>A0A7G5H6N8</accession>